<evidence type="ECO:0008006" key="3">
    <source>
        <dbReference type="Google" id="ProtNLM"/>
    </source>
</evidence>
<dbReference type="InterPro" id="IPR016181">
    <property type="entry name" value="Acyl_CoA_acyltransferase"/>
</dbReference>
<sequence>MGHRPQRGVDLDEAAVVRGDPGVGGERRALEKAGFVREGVLRSAQWRGGQWHDQVIFSMLRVERSGGEPR</sequence>
<name>A0ABN3EIK9_9ACTN</name>
<dbReference type="RefSeq" id="WP_425557759.1">
    <property type="nucleotide sequence ID" value="NZ_BAAATR010000025.1"/>
</dbReference>
<keyword evidence="2" id="KW-1185">Reference proteome</keyword>
<evidence type="ECO:0000313" key="1">
    <source>
        <dbReference type="EMBL" id="GAA2260223.1"/>
    </source>
</evidence>
<comment type="caution">
    <text evidence="1">The sequence shown here is derived from an EMBL/GenBank/DDBJ whole genome shotgun (WGS) entry which is preliminary data.</text>
</comment>
<reference evidence="1 2" key="1">
    <citation type="journal article" date="2019" name="Int. J. Syst. Evol. Microbiol.">
        <title>The Global Catalogue of Microorganisms (GCM) 10K type strain sequencing project: providing services to taxonomists for standard genome sequencing and annotation.</title>
        <authorList>
            <consortium name="The Broad Institute Genomics Platform"/>
            <consortium name="The Broad Institute Genome Sequencing Center for Infectious Disease"/>
            <person name="Wu L."/>
            <person name="Ma J."/>
        </authorList>
    </citation>
    <scope>NUCLEOTIDE SEQUENCE [LARGE SCALE GENOMIC DNA]</scope>
    <source>
        <strain evidence="1 2">JCM 7356</strain>
    </source>
</reference>
<dbReference type="Proteomes" id="UP001500305">
    <property type="component" value="Unassembled WGS sequence"/>
</dbReference>
<protein>
    <recommendedName>
        <fullName evidence="3">N-acetyltransferase domain-containing protein</fullName>
    </recommendedName>
</protein>
<proteinExistence type="predicted"/>
<accession>A0ABN3EIK9</accession>
<organism evidence="1 2">
    <name type="scientific">Kitasatospora cystarginea</name>
    <dbReference type="NCBI Taxonomy" id="58350"/>
    <lineage>
        <taxon>Bacteria</taxon>
        <taxon>Bacillati</taxon>
        <taxon>Actinomycetota</taxon>
        <taxon>Actinomycetes</taxon>
        <taxon>Kitasatosporales</taxon>
        <taxon>Streptomycetaceae</taxon>
        <taxon>Kitasatospora</taxon>
    </lineage>
</organism>
<gene>
    <name evidence="1" type="ORF">GCM10010430_50360</name>
</gene>
<evidence type="ECO:0000313" key="2">
    <source>
        <dbReference type="Proteomes" id="UP001500305"/>
    </source>
</evidence>
<dbReference type="SUPFAM" id="SSF55729">
    <property type="entry name" value="Acyl-CoA N-acyltransferases (Nat)"/>
    <property type="match status" value="1"/>
</dbReference>
<dbReference type="EMBL" id="BAAATR010000025">
    <property type="protein sequence ID" value="GAA2260223.1"/>
    <property type="molecule type" value="Genomic_DNA"/>
</dbReference>
<dbReference type="Gene3D" id="3.40.630.30">
    <property type="match status" value="1"/>
</dbReference>